<evidence type="ECO:0000313" key="4">
    <source>
        <dbReference type="Proteomes" id="UP000054538"/>
    </source>
</evidence>
<dbReference type="Proteomes" id="UP000054538">
    <property type="component" value="Unassembled WGS sequence"/>
</dbReference>
<reference evidence="4" key="2">
    <citation type="submission" date="2015-01" db="EMBL/GenBank/DDBJ databases">
        <title>Evolutionary Origins and Diversification of the Mycorrhizal Mutualists.</title>
        <authorList>
            <consortium name="DOE Joint Genome Institute"/>
            <consortium name="Mycorrhizal Genomics Consortium"/>
            <person name="Kohler A."/>
            <person name="Kuo A."/>
            <person name="Nagy L.G."/>
            <person name="Floudas D."/>
            <person name="Copeland A."/>
            <person name="Barry K.W."/>
            <person name="Cichocki N."/>
            <person name="Veneault-Fourrey C."/>
            <person name="LaButti K."/>
            <person name="Lindquist E.A."/>
            <person name="Lipzen A."/>
            <person name="Lundell T."/>
            <person name="Morin E."/>
            <person name="Murat C."/>
            <person name="Riley R."/>
            <person name="Ohm R."/>
            <person name="Sun H."/>
            <person name="Tunlid A."/>
            <person name="Henrissat B."/>
            <person name="Grigoriev I.V."/>
            <person name="Hibbett D.S."/>
            <person name="Martin F."/>
        </authorList>
    </citation>
    <scope>NUCLEOTIDE SEQUENCE [LARGE SCALE GENOMIC DNA]</scope>
    <source>
        <strain evidence="4">Ve08.2h10</strain>
    </source>
</reference>
<sequence length="546" mass="61726">MLHHASHLLASVTLPLSSILQAAAARAWTRRAHTNHTRSISKNKSRTIPDLLHNAVASSQHSHLALGNLKTNVPNHAPVRVHPIDPDALADHDITWRDPGRVEDVHLSDPPRNTGTLIASPPAETLPIPPIPTPMSPDSLYQNLLRITSHKQFSLSAAINYHFDCPRRVRSTRSFNLLISLALRQTAFGTARRLFSAMHAEVIPANMETWKLTVRWLVRTGRWGEAWKRVLSITERKDSKSASTINPVQPFPLPLWLEFFGSQKRGALRRHNSTRATGTGDMAENTVAFPMRLFPCSSQGSSAVKQSQYRALMRVSPPLTSSNCGQLSPRTILVITRTMFQIGRRDLALSTTLSYLESLPPRLRRSDRRAVLDLVHLHLYMGTRGGKPGLKRHFAQRRTLLKLLNARRDLTPSPMTLVLLLSSLRACRRSGSLGMQCLRLFQKRWGPYVQSSLVRRRITSLALKEGRLDIAEANIRAEKNTRCSQAGWRLQREVLGGPLPQAFSTLIRKPWRRSFSGRGAENRRWYLLEKKLEQMRHRACSNRQLP</sequence>
<dbReference type="OrthoDB" id="3149711at2759"/>
<protein>
    <submittedName>
        <fullName evidence="3">Uncharacterized protein</fullName>
    </submittedName>
</protein>
<evidence type="ECO:0000313" key="3">
    <source>
        <dbReference type="EMBL" id="KIL00259.1"/>
    </source>
</evidence>
<evidence type="ECO:0000256" key="2">
    <source>
        <dbReference type="SAM" id="SignalP"/>
    </source>
</evidence>
<dbReference type="EMBL" id="KN824838">
    <property type="protein sequence ID" value="KIL00259.1"/>
    <property type="molecule type" value="Genomic_DNA"/>
</dbReference>
<keyword evidence="4" id="KW-1185">Reference proteome</keyword>
<feature type="region of interest" description="Disordered" evidence="1">
    <location>
        <begin position="104"/>
        <end position="124"/>
    </location>
</feature>
<dbReference type="InterPro" id="IPR011990">
    <property type="entry name" value="TPR-like_helical_dom_sf"/>
</dbReference>
<feature type="signal peptide" evidence="2">
    <location>
        <begin position="1"/>
        <end position="24"/>
    </location>
</feature>
<accession>A0A0D0DXG3</accession>
<proteinExistence type="predicted"/>
<dbReference type="AlphaFoldDB" id="A0A0D0DXG3"/>
<dbReference type="Gene3D" id="1.25.40.10">
    <property type="entry name" value="Tetratricopeptide repeat domain"/>
    <property type="match status" value="1"/>
</dbReference>
<feature type="chain" id="PRO_5002209296" evidence="2">
    <location>
        <begin position="25"/>
        <end position="546"/>
    </location>
</feature>
<gene>
    <name evidence="3" type="ORF">PAXRUDRAFT_821876</name>
</gene>
<evidence type="ECO:0000256" key="1">
    <source>
        <dbReference type="SAM" id="MobiDB-lite"/>
    </source>
</evidence>
<dbReference type="HOGENOM" id="CLU_033251_0_0_1"/>
<name>A0A0D0DXG3_9AGAM</name>
<dbReference type="InParanoid" id="A0A0D0DXG3"/>
<organism evidence="3 4">
    <name type="scientific">Paxillus rubicundulus Ve08.2h10</name>
    <dbReference type="NCBI Taxonomy" id="930991"/>
    <lineage>
        <taxon>Eukaryota</taxon>
        <taxon>Fungi</taxon>
        <taxon>Dikarya</taxon>
        <taxon>Basidiomycota</taxon>
        <taxon>Agaricomycotina</taxon>
        <taxon>Agaricomycetes</taxon>
        <taxon>Agaricomycetidae</taxon>
        <taxon>Boletales</taxon>
        <taxon>Paxilineae</taxon>
        <taxon>Paxillaceae</taxon>
        <taxon>Paxillus</taxon>
    </lineage>
</organism>
<reference evidence="3 4" key="1">
    <citation type="submission" date="2014-04" db="EMBL/GenBank/DDBJ databases">
        <authorList>
            <consortium name="DOE Joint Genome Institute"/>
            <person name="Kuo A."/>
            <person name="Kohler A."/>
            <person name="Jargeat P."/>
            <person name="Nagy L.G."/>
            <person name="Floudas D."/>
            <person name="Copeland A."/>
            <person name="Barry K.W."/>
            <person name="Cichocki N."/>
            <person name="Veneault-Fourrey C."/>
            <person name="LaButti K."/>
            <person name="Lindquist E.A."/>
            <person name="Lipzen A."/>
            <person name="Lundell T."/>
            <person name="Morin E."/>
            <person name="Murat C."/>
            <person name="Sun H."/>
            <person name="Tunlid A."/>
            <person name="Henrissat B."/>
            <person name="Grigoriev I.V."/>
            <person name="Hibbett D.S."/>
            <person name="Martin F."/>
            <person name="Nordberg H.P."/>
            <person name="Cantor M.N."/>
            <person name="Hua S.X."/>
        </authorList>
    </citation>
    <scope>NUCLEOTIDE SEQUENCE [LARGE SCALE GENOMIC DNA]</scope>
    <source>
        <strain evidence="3 4">Ve08.2h10</strain>
    </source>
</reference>
<keyword evidence="2" id="KW-0732">Signal</keyword>